<feature type="transmembrane region" description="Helical" evidence="1">
    <location>
        <begin position="98"/>
        <end position="119"/>
    </location>
</feature>
<feature type="transmembrane region" description="Helical" evidence="1">
    <location>
        <begin position="341"/>
        <end position="359"/>
    </location>
</feature>
<evidence type="ECO:0000313" key="3">
    <source>
        <dbReference type="EMBL" id="ASQ30476.1"/>
    </source>
</evidence>
<feature type="transmembrane region" description="Helical" evidence="1">
    <location>
        <begin position="41"/>
        <end position="65"/>
    </location>
</feature>
<proteinExistence type="predicted"/>
<organism evidence="3 4">
    <name type="scientific">Campylobacter avium LMG 24591</name>
    <dbReference type="NCBI Taxonomy" id="522484"/>
    <lineage>
        <taxon>Bacteria</taxon>
        <taxon>Pseudomonadati</taxon>
        <taxon>Campylobacterota</taxon>
        <taxon>Epsilonproteobacteria</taxon>
        <taxon>Campylobacterales</taxon>
        <taxon>Campylobacteraceae</taxon>
        <taxon>Campylobacter</taxon>
    </lineage>
</organism>
<dbReference type="InterPro" id="IPR018677">
    <property type="entry name" value="DUF2157"/>
</dbReference>
<feature type="transmembrane region" description="Helical" evidence="1">
    <location>
        <begin position="264"/>
        <end position="285"/>
    </location>
</feature>
<keyword evidence="4" id="KW-1185">Reference proteome</keyword>
<feature type="transmembrane region" description="Helical" evidence="1">
    <location>
        <begin position="319"/>
        <end position="336"/>
    </location>
</feature>
<feature type="transmembrane region" description="Helical" evidence="1">
    <location>
        <begin position="292"/>
        <end position="313"/>
    </location>
</feature>
<gene>
    <name evidence="3" type="ORF">CAV_0811</name>
</gene>
<dbReference type="EMBL" id="CP022347">
    <property type="protein sequence ID" value="ASQ30476.1"/>
    <property type="molecule type" value="Genomic_DNA"/>
</dbReference>
<protein>
    <recommendedName>
        <fullName evidence="2">DUF2157 domain-containing protein</fullName>
    </recommendedName>
</protein>
<dbReference type="RefSeq" id="WP_157676317.1">
    <property type="nucleotide sequence ID" value="NZ_CP022347.1"/>
</dbReference>
<name>A0A222MY27_9BACT</name>
<feature type="transmembrane region" description="Helical" evidence="1">
    <location>
        <begin position="365"/>
        <end position="383"/>
    </location>
</feature>
<feature type="transmembrane region" description="Helical" evidence="1">
    <location>
        <begin position="125"/>
        <end position="141"/>
    </location>
</feature>
<dbReference type="Pfam" id="PF09925">
    <property type="entry name" value="DUF2157"/>
    <property type="match status" value="1"/>
</dbReference>
<evidence type="ECO:0000313" key="4">
    <source>
        <dbReference type="Proteomes" id="UP000201169"/>
    </source>
</evidence>
<reference evidence="3 4" key="1">
    <citation type="submission" date="2017-07" db="EMBL/GenBank/DDBJ databases">
        <title>Analysis of two Campylobacter avium genomes and identification of a novel hippuricase gene.</title>
        <authorList>
            <person name="Miller W.G."/>
            <person name="Chapman M.H."/>
            <person name="Yee E."/>
            <person name="Revez J."/>
            <person name="Bono J.L."/>
            <person name="Rossi M."/>
        </authorList>
    </citation>
    <scope>NUCLEOTIDE SEQUENCE [LARGE SCALE GENOMIC DNA]</scope>
    <source>
        <strain evidence="3 4">LMG 24591</strain>
    </source>
</reference>
<sequence>MFNLKKAIIKKELEFLYSKELINKEDFEKIKKHYEFKSDNASYLAILLGFLFLGLSLLCLVAYNWQDLSRALQTIFLLALLLLTQVLSLVLKNENLKIAFAFFSIFALLANMALLSQLYHLGDNTSFALLLAALCALVLASHFNSFWLFMQSYILAYIAFALGIESFDGLVAHFFVIFLILGFLIQFLTASKILAFLNFIFLYSYVNFLSLGFKFYNYDFLLGFLTWYVPICFIAIRARNYYNLSYFTLICLFLFYSFNINEMFFLQYSFFFNIYSAVLILLLILNLYLKRFFIAFLICAIYFADLITSFAYAKYEFDIVSFYFSMLSLALGLYLLKSSKIYLGLFAVFAVAFINFVDVDNLLKSSIYFTIFAIFILLIGFFIRNKNEK</sequence>
<dbReference type="KEGG" id="cavi:CAV_0811"/>
<keyword evidence="1" id="KW-1133">Transmembrane helix</keyword>
<feature type="transmembrane region" description="Helical" evidence="1">
    <location>
        <begin position="170"/>
        <end position="188"/>
    </location>
</feature>
<feature type="transmembrane region" description="Helical" evidence="1">
    <location>
        <begin position="195"/>
        <end position="213"/>
    </location>
</feature>
<keyword evidence="1" id="KW-0472">Membrane</keyword>
<accession>A0A222MY27</accession>
<dbReference type="Proteomes" id="UP000201169">
    <property type="component" value="Chromosome"/>
</dbReference>
<feature type="transmembrane region" description="Helical" evidence="1">
    <location>
        <begin position="71"/>
        <end position="91"/>
    </location>
</feature>
<feature type="domain" description="DUF2157" evidence="2">
    <location>
        <begin position="18"/>
        <end position="147"/>
    </location>
</feature>
<dbReference type="OrthoDB" id="5351773at2"/>
<keyword evidence="1" id="KW-0812">Transmembrane</keyword>
<feature type="transmembrane region" description="Helical" evidence="1">
    <location>
        <begin position="219"/>
        <end position="236"/>
    </location>
</feature>
<dbReference type="AlphaFoldDB" id="A0A222MY27"/>
<evidence type="ECO:0000256" key="1">
    <source>
        <dbReference type="SAM" id="Phobius"/>
    </source>
</evidence>
<evidence type="ECO:0000259" key="2">
    <source>
        <dbReference type="Pfam" id="PF09925"/>
    </source>
</evidence>